<proteinExistence type="predicted"/>
<feature type="transmembrane region" description="Helical" evidence="5">
    <location>
        <begin position="229"/>
        <end position="251"/>
    </location>
</feature>
<feature type="transmembrane region" description="Helical" evidence="5">
    <location>
        <begin position="92"/>
        <end position="111"/>
    </location>
</feature>
<dbReference type="RefSeq" id="WP_154447135.1">
    <property type="nucleotide sequence ID" value="NZ_WIND01000011.1"/>
</dbReference>
<dbReference type="Pfam" id="PF04932">
    <property type="entry name" value="Wzy_C"/>
    <property type="match status" value="1"/>
</dbReference>
<comment type="caution">
    <text evidence="7">The sequence shown here is derived from an EMBL/GenBank/DDBJ whole genome shotgun (WGS) entry which is preliminary data.</text>
</comment>
<evidence type="ECO:0000259" key="6">
    <source>
        <dbReference type="Pfam" id="PF04932"/>
    </source>
</evidence>
<dbReference type="InterPro" id="IPR051533">
    <property type="entry name" value="WaaL-like"/>
</dbReference>
<reference evidence="7 8" key="1">
    <citation type="submission" date="2019-10" db="EMBL/GenBank/DDBJ databases">
        <title>Cognatihalovulum marinum gen. nov. sp. nov., a new member of the family Rhodobacteraceae isolated from deep seawater of the Northwest Indian Ocean.</title>
        <authorList>
            <person name="Ruan C."/>
            <person name="Wang J."/>
            <person name="Zheng X."/>
            <person name="Song L."/>
            <person name="Zhu Y."/>
            <person name="Huang Y."/>
            <person name="Lu Z."/>
            <person name="Du W."/>
            <person name="Huang L."/>
            <person name="Dai X."/>
        </authorList>
    </citation>
    <scope>NUCLEOTIDE SEQUENCE [LARGE SCALE GENOMIC DNA]</scope>
    <source>
        <strain evidence="7 8">2CG4</strain>
    </source>
</reference>
<dbReference type="AlphaFoldDB" id="A0A6L5Z3U2"/>
<accession>A0A6L5Z3U2</accession>
<feature type="transmembrane region" description="Helical" evidence="5">
    <location>
        <begin position="184"/>
        <end position="200"/>
    </location>
</feature>
<keyword evidence="2 5" id="KW-0812">Transmembrane</keyword>
<feature type="transmembrane region" description="Helical" evidence="5">
    <location>
        <begin position="118"/>
        <end position="141"/>
    </location>
</feature>
<evidence type="ECO:0000313" key="7">
    <source>
        <dbReference type="EMBL" id="MSU90644.1"/>
    </source>
</evidence>
<evidence type="ECO:0000256" key="4">
    <source>
        <dbReference type="ARBA" id="ARBA00023136"/>
    </source>
</evidence>
<feature type="transmembrane region" description="Helical" evidence="5">
    <location>
        <begin position="161"/>
        <end position="177"/>
    </location>
</feature>
<comment type="subcellular location">
    <subcellularLocation>
        <location evidence="1">Membrane</location>
        <topology evidence="1">Multi-pass membrane protein</topology>
    </subcellularLocation>
</comment>
<evidence type="ECO:0000256" key="5">
    <source>
        <dbReference type="SAM" id="Phobius"/>
    </source>
</evidence>
<evidence type="ECO:0000256" key="3">
    <source>
        <dbReference type="ARBA" id="ARBA00022989"/>
    </source>
</evidence>
<dbReference type="InterPro" id="IPR007016">
    <property type="entry name" value="O-antigen_ligase-rel_domated"/>
</dbReference>
<evidence type="ECO:0000256" key="1">
    <source>
        <dbReference type="ARBA" id="ARBA00004141"/>
    </source>
</evidence>
<dbReference type="GO" id="GO:0016020">
    <property type="term" value="C:membrane"/>
    <property type="evidence" value="ECO:0007669"/>
    <property type="project" value="UniProtKB-SubCell"/>
</dbReference>
<gene>
    <name evidence="7" type="ORF">GE300_13645</name>
</gene>
<feature type="transmembrane region" description="Helical" evidence="5">
    <location>
        <begin position="12"/>
        <end position="31"/>
    </location>
</feature>
<dbReference type="PANTHER" id="PTHR37422:SF13">
    <property type="entry name" value="LIPOPOLYSACCHARIDE BIOSYNTHESIS PROTEIN PA4999-RELATED"/>
    <property type="match status" value="1"/>
</dbReference>
<evidence type="ECO:0000313" key="8">
    <source>
        <dbReference type="Proteomes" id="UP000474957"/>
    </source>
</evidence>
<sequence>MTTADLPAKRRGARRLPVDLALGLLAVVWTAEATVRLPGGAALTALVYAGFAARLLLTTAVWMPALLRGWPMLLYPLVCLASAFWSPVPQDSAVAAVQLLFTLLMGVYLGAAFGLAGLAGLVLTGLGLTMAASAANLGGLLPPAWSWEGGFLGVYTNKNALGQRAALLLLTLILFLSQTRGGARALWGLAAAATLALLVLSRSATSWVMALGAGGALVLLLLRAAGGRALLPLGIVAGTGTAALLAAVAILQLDPAAGILAALGKTATLTGRTEVWQAAAAQIGQRPLLGTGYLGFWTAPEHAREAQLLAALYGDTVASFHNFVLEILVGTGPLGLAAMVVLLGHAAQALLAAPRGPVRAWALVVLATLVLLSLLGSSLYRPHEITLLLVAALAAGAGTARRAASAPPDAR</sequence>
<feature type="transmembrane region" description="Helical" evidence="5">
    <location>
        <begin position="69"/>
        <end position="86"/>
    </location>
</feature>
<feature type="transmembrane region" description="Helical" evidence="5">
    <location>
        <begin position="37"/>
        <end position="57"/>
    </location>
</feature>
<feature type="transmembrane region" description="Helical" evidence="5">
    <location>
        <begin position="360"/>
        <end position="379"/>
    </location>
</feature>
<protein>
    <recommendedName>
        <fullName evidence="6">O-antigen ligase-related domain-containing protein</fullName>
    </recommendedName>
</protein>
<keyword evidence="3 5" id="KW-1133">Transmembrane helix</keyword>
<dbReference type="EMBL" id="WIND01000011">
    <property type="protein sequence ID" value="MSU90644.1"/>
    <property type="molecule type" value="Genomic_DNA"/>
</dbReference>
<organism evidence="7 8">
    <name type="scientific">Halovulum marinum</name>
    <dbReference type="NCBI Taxonomy" id="2662447"/>
    <lineage>
        <taxon>Bacteria</taxon>
        <taxon>Pseudomonadati</taxon>
        <taxon>Pseudomonadota</taxon>
        <taxon>Alphaproteobacteria</taxon>
        <taxon>Rhodobacterales</taxon>
        <taxon>Paracoccaceae</taxon>
        <taxon>Halovulum</taxon>
    </lineage>
</organism>
<keyword evidence="4 5" id="KW-0472">Membrane</keyword>
<dbReference type="PANTHER" id="PTHR37422">
    <property type="entry name" value="TEICHURONIC ACID BIOSYNTHESIS PROTEIN TUAE"/>
    <property type="match status" value="1"/>
</dbReference>
<name>A0A6L5Z3U2_9RHOB</name>
<evidence type="ECO:0000256" key="2">
    <source>
        <dbReference type="ARBA" id="ARBA00022692"/>
    </source>
</evidence>
<dbReference type="Proteomes" id="UP000474957">
    <property type="component" value="Unassembled WGS sequence"/>
</dbReference>
<feature type="domain" description="O-antigen ligase-related" evidence="6">
    <location>
        <begin position="166"/>
        <end position="339"/>
    </location>
</feature>
<feature type="transmembrane region" description="Helical" evidence="5">
    <location>
        <begin position="334"/>
        <end position="353"/>
    </location>
</feature>
<feature type="transmembrane region" description="Helical" evidence="5">
    <location>
        <begin position="206"/>
        <end position="222"/>
    </location>
</feature>
<keyword evidence="8" id="KW-1185">Reference proteome</keyword>